<dbReference type="GeneID" id="103678600"/>
<dbReference type="Pfam" id="PF15504">
    <property type="entry name" value="DUF4647"/>
    <property type="match status" value="2"/>
</dbReference>
<feature type="compositionally biased region" description="Basic and acidic residues" evidence="1">
    <location>
        <begin position="476"/>
        <end position="522"/>
    </location>
</feature>
<feature type="compositionally biased region" description="Basic and acidic residues" evidence="1">
    <location>
        <begin position="94"/>
        <end position="116"/>
    </location>
</feature>
<feature type="region of interest" description="Disordered" evidence="1">
    <location>
        <begin position="337"/>
        <end position="587"/>
    </location>
</feature>
<keyword evidence="2" id="KW-1185">Reference proteome</keyword>
<accession>A0A384DGV3</accession>
<proteinExistence type="predicted"/>
<dbReference type="AlphaFoldDB" id="A0A384DGV3"/>
<dbReference type="PANTHER" id="PTHR36130:SF1">
    <property type="entry name" value="RIKEN CDNA 4933430I17 GENE"/>
    <property type="match status" value="1"/>
</dbReference>
<reference evidence="3 4" key="1">
    <citation type="submission" date="2025-04" db="UniProtKB">
        <authorList>
            <consortium name="RefSeq"/>
        </authorList>
    </citation>
    <scope>IDENTIFICATION</scope>
    <source>
        <tissue evidence="3 4">Whole blood</tissue>
    </source>
</reference>
<feature type="compositionally biased region" description="Basic residues" evidence="1">
    <location>
        <begin position="394"/>
        <end position="408"/>
    </location>
</feature>
<dbReference type="InterPro" id="IPR029134">
    <property type="entry name" value="DUF4647"/>
</dbReference>
<dbReference type="PANTHER" id="PTHR36130">
    <property type="entry name" value="RIKEN CDNA 4933430I17 GENE"/>
    <property type="match status" value="1"/>
</dbReference>
<evidence type="ECO:0000313" key="4">
    <source>
        <dbReference type="RefSeq" id="XP_040487685.1"/>
    </source>
</evidence>
<evidence type="ECO:0000313" key="2">
    <source>
        <dbReference type="Proteomes" id="UP000261680"/>
    </source>
</evidence>
<sequence length="587" mass="67095">MDLPDESQWDETTCKLAICQHPQCWATIRRFERGHPRILAPPCKTTLNDEDKLPVLTIVNMTDSCIQAKGLAHRHLSGFTFTKPSSSLCPGSKFDSKFQGRPRKDLPDKDLMDRTDRSPKVNHRLEKLSVLNLNETQLPSPQDVRNMVVIWIPEQSETHVSPAEKKHILPSQDWMKRRMKSTVKDRFLYGKQKTETLLGPPGVVVPPPSPAHFIEQLNAESIPFWNQLDRLPQDLLKDLLPGEGKTMPSLEMKTQLAMMKKKAPLERSRPDSAISARMFLSVQRLALQRPALRYPKHLKKFYYNPNTEVCSVCGHSHTGSHAELRKPRFQEAAPLPHHKWLGSDRGGVTVVEQGPASSPPRKVGAVREKRIESVLRSPGHKKQQQWQQKEQQRKVKTPPKKQEAKKKSKSDLGSQDILHKRSGAVVYGPRYGQRTLLSRKSDKKQPQRAKPEGPTSKKCSPRRPQMEYSENYLDSFPDKDDPELSKTEPSNKDIDAQESQDRSSEDLSDDSSERRWNPELKLLRILQATDDEDEENQLSGSENEESFKTSQDSLMRERDAWNPEDSDLGHRDRKERGLLLPGAFTRT</sequence>
<evidence type="ECO:0000313" key="3">
    <source>
        <dbReference type="RefSeq" id="XP_008706211.1"/>
    </source>
</evidence>
<dbReference type="OrthoDB" id="10033658at2759"/>
<feature type="region of interest" description="Disordered" evidence="1">
    <location>
        <begin position="86"/>
        <end position="116"/>
    </location>
</feature>
<feature type="compositionally biased region" description="Basic and acidic residues" evidence="1">
    <location>
        <begin position="439"/>
        <end position="451"/>
    </location>
</feature>
<gene>
    <name evidence="3 4" type="primary">CUNH9orf43</name>
</gene>
<dbReference type="RefSeq" id="XP_040487685.1">
    <property type="nucleotide sequence ID" value="XM_040631751.1"/>
</dbReference>
<feature type="compositionally biased region" description="Basic and acidic residues" evidence="1">
    <location>
        <begin position="554"/>
        <end position="577"/>
    </location>
</feature>
<dbReference type="Proteomes" id="UP000261680">
    <property type="component" value="Unplaced"/>
</dbReference>
<dbReference type="RefSeq" id="XP_008706211.1">
    <property type="nucleotide sequence ID" value="XM_008707989.2"/>
</dbReference>
<dbReference type="CTD" id="109313821"/>
<evidence type="ECO:0000256" key="1">
    <source>
        <dbReference type="SAM" id="MobiDB-lite"/>
    </source>
</evidence>
<name>A0A384DGV3_URSMA</name>
<protein>
    <submittedName>
        <fullName evidence="3 4">Uncharacterized protein C9orf43 homolog isoform X2</fullName>
    </submittedName>
</protein>
<organism evidence="2 3">
    <name type="scientific">Ursus maritimus</name>
    <name type="common">Polar bear</name>
    <name type="synonym">Thalarctos maritimus</name>
    <dbReference type="NCBI Taxonomy" id="29073"/>
    <lineage>
        <taxon>Eukaryota</taxon>
        <taxon>Metazoa</taxon>
        <taxon>Chordata</taxon>
        <taxon>Craniata</taxon>
        <taxon>Vertebrata</taxon>
        <taxon>Euteleostomi</taxon>
        <taxon>Mammalia</taxon>
        <taxon>Eutheria</taxon>
        <taxon>Laurasiatheria</taxon>
        <taxon>Carnivora</taxon>
        <taxon>Caniformia</taxon>
        <taxon>Ursidae</taxon>
        <taxon>Ursus</taxon>
    </lineage>
</organism>